<dbReference type="InterPro" id="IPR006326">
    <property type="entry name" value="UDPGT_MGT-like"/>
</dbReference>
<evidence type="ECO:0000313" key="6">
    <source>
        <dbReference type="Proteomes" id="UP000595038"/>
    </source>
</evidence>
<evidence type="ECO:0000256" key="2">
    <source>
        <dbReference type="ARBA" id="ARBA00022676"/>
    </source>
</evidence>
<dbReference type="GO" id="GO:0008194">
    <property type="term" value="F:UDP-glycosyltransferase activity"/>
    <property type="evidence" value="ECO:0007669"/>
    <property type="project" value="InterPro"/>
</dbReference>
<evidence type="ECO:0000313" key="5">
    <source>
        <dbReference type="EMBL" id="QPR72584.1"/>
    </source>
</evidence>
<reference evidence="5 6" key="1">
    <citation type="submission" date="2020-12" db="EMBL/GenBank/DDBJ databases">
        <title>FDA dAtabase for Regulatory Grade micrObial Sequences (FDA-ARGOS): Supporting development and validation of Infectious Disease Dx tests.</title>
        <authorList>
            <person name="Nelson B."/>
            <person name="Plummer A."/>
            <person name="Tallon L."/>
            <person name="Sadzewicz L."/>
            <person name="Zhao X."/>
            <person name="Boylan J."/>
            <person name="Ott S."/>
            <person name="Bowen H."/>
            <person name="Vavikolanu K."/>
            <person name="Mehta A."/>
            <person name="Aluvathingal J."/>
            <person name="Nadendla S."/>
            <person name="Myers T."/>
            <person name="Yan Y."/>
            <person name="Sichtig H."/>
        </authorList>
    </citation>
    <scope>NUCLEOTIDE SEQUENCE [LARGE SCALE GENOMIC DNA]</scope>
    <source>
        <strain evidence="5 6">FDAARGOS_923</strain>
    </source>
</reference>
<dbReference type="CDD" id="cd03784">
    <property type="entry name" value="GT1_Gtf-like"/>
    <property type="match status" value="1"/>
</dbReference>
<proteinExistence type="inferred from homology"/>
<dbReference type="Pfam" id="PF06722">
    <property type="entry name" value="EryCIII-like_C"/>
    <property type="match status" value="1"/>
</dbReference>
<dbReference type="Gene3D" id="3.40.50.2000">
    <property type="entry name" value="Glycogen Phosphorylase B"/>
    <property type="match status" value="2"/>
</dbReference>
<dbReference type="PANTHER" id="PTHR48043">
    <property type="entry name" value="EG:EG0003.4 PROTEIN-RELATED"/>
    <property type="match status" value="1"/>
</dbReference>
<dbReference type="RefSeq" id="WP_026080787.1">
    <property type="nucleotide sequence ID" value="NZ_CP014781.1"/>
</dbReference>
<protein>
    <submittedName>
        <fullName evidence="5">UDP-glucosyltransferase</fullName>
    </submittedName>
</protein>
<dbReference type="InterPro" id="IPR010610">
    <property type="entry name" value="EryCIII-like_C"/>
</dbReference>
<dbReference type="FunFam" id="3.40.50.2000:FF:000072">
    <property type="entry name" value="Glycosyl transferase"/>
    <property type="match status" value="1"/>
</dbReference>
<keyword evidence="3" id="KW-0808">Transferase</keyword>
<dbReference type="InterPro" id="IPR050271">
    <property type="entry name" value="UDP-glycosyltransferase"/>
</dbReference>
<dbReference type="EMBL" id="CP065647">
    <property type="protein sequence ID" value="QPR72584.1"/>
    <property type="molecule type" value="Genomic_DNA"/>
</dbReference>
<sequence>MKNILIVNFPAEGHVNPTLGITKAFADRGDNVHYLSTEKYKDRLEGVGATVHLYKDLVRNAHIDPNSPSGLLEFLKIHLKTSLYILDIVKELSKSISFDVVYYDTFGAGELVRDYLNIPGIASSASFLFGQEHMKILPLHPDSGAELHLDKECEDLLTELKEKYGVSPRHTGQFMSNQAELTVVYTSRYFQPDSGRFGDDVLFIGPRFPKRLDKTDFPVESLKNEKVIYISMGTVLGKTADFFNMCIDAFRDFDGKVVIAAGEKSDYAEIKEVPEHFIIAPYVPQLEVLKEADVFITHGGMNSVNEGIHYRVPMVVLPHDKDQPMIAQRLKELNAGYPLFAEEVNAERLRDAAEQVLTDGKYQEGIQKIDESFSNCMDIKDALARIDEYTARKKAAAAITESRY</sequence>
<dbReference type="AlphaFoldDB" id="A0AB37GI68"/>
<dbReference type="NCBIfam" id="TIGR01426">
    <property type="entry name" value="MGT"/>
    <property type="match status" value="1"/>
</dbReference>
<dbReference type="Proteomes" id="UP000595038">
    <property type="component" value="Chromosome"/>
</dbReference>
<comment type="similarity">
    <text evidence="1">Belongs to the UDP-glycosyltransferase family.</text>
</comment>
<name>A0AB37GI68_BACLI</name>
<dbReference type="PANTHER" id="PTHR48043:SF145">
    <property type="entry name" value="FI06409P-RELATED"/>
    <property type="match status" value="1"/>
</dbReference>
<organism evidence="5 6">
    <name type="scientific">Bacillus licheniformis</name>
    <dbReference type="NCBI Taxonomy" id="1402"/>
    <lineage>
        <taxon>Bacteria</taxon>
        <taxon>Bacillati</taxon>
        <taxon>Bacillota</taxon>
        <taxon>Bacilli</taxon>
        <taxon>Bacillales</taxon>
        <taxon>Bacillaceae</taxon>
        <taxon>Bacillus</taxon>
    </lineage>
</organism>
<feature type="domain" description="Erythromycin biosynthesis protein CIII-like C-terminal" evidence="4">
    <location>
        <begin position="246"/>
        <end position="371"/>
    </location>
</feature>
<evidence type="ECO:0000259" key="4">
    <source>
        <dbReference type="Pfam" id="PF06722"/>
    </source>
</evidence>
<evidence type="ECO:0000256" key="1">
    <source>
        <dbReference type="ARBA" id="ARBA00009995"/>
    </source>
</evidence>
<evidence type="ECO:0000256" key="3">
    <source>
        <dbReference type="ARBA" id="ARBA00022679"/>
    </source>
</evidence>
<gene>
    <name evidence="5" type="ORF">I6G80_22820</name>
</gene>
<dbReference type="InterPro" id="IPR002213">
    <property type="entry name" value="UDP_glucos_trans"/>
</dbReference>
<keyword evidence="2" id="KW-0328">Glycosyltransferase</keyword>
<accession>A0AB37GI68</accession>
<dbReference type="GO" id="GO:0016758">
    <property type="term" value="F:hexosyltransferase activity"/>
    <property type="evidence" value="ECO:0007669"/>
    <property type="project" value="InterPro"/>
</dbReference>
<dbReference type="SUPFAM" id="SSF53756">
    <property type="entry name" value="UDP-Glycosyltransferase/glycogen phosphorylase"/>
    <property type="match status" value="1"/>
</dbReference>